<evidence type="ECO:0000256" key="6">
    <source>
        <dbReference type="ARBA" id="ARBA00023004"/>
    </source>
</evidence>
<dbReference type="PANTHER" id="PTHR32552">
    <property type="entry name" value="FERRICHROME IRON RECEPTOR-RELATED"/>
    <property type="match status" value="1"/>
</dbReference>
<dbReference type="InterPro" id="IPR036942">
    <property type="entry name" value="Beta-barrel_TonB_sf"/>
</dbReference>
<dbReference type="Pfam" id="PF00593">
    <property type="entry name" value="TonB_dep_Rec_b-barrel"/>
    <property type="match status" value="1"/>
</dbReference>
<accession>A0ABY8FWX3</accession>
<evidence type="ECO:0000256" key="12">
    <source>
        <dbReference type="RuleBase" id="RU003357"/>
    </source>
</evidence>
<keyword evidence="6" id="KW-0408">Iron</keyword>
<comment type="similarity">
    <text evidence="11 12">Belongs to the TonB-dependent receptor family.</text>
</comment>
<dbReference type="InterPro" id="IPR012910">
    <property type="entry name" value="Plug_dom"/>
</dbReference>
<feature type="domain" description="TonB-dependent receptor-like beta-barrel" evidence="13">
    <location>
        <begin position="260"/>
        <end position="697"/>
    </location>
</feature>
<evidence type="ECO:0000313" key="15">
    <source>
        <dbReference type="EMBL" id="WFL77736.1"/>
    </source>
</evidence>
<protein>
    <submittedName>
        <fullName evidence="15">TonB-dependent receptor</fullName>
    </submittedName>
</protein>
<evidence type="ECO:0000256" key="8">
    <source>
        <dbReference type="ARBA" id="ARBA00023077"/>
    </source>
</evidence>
<evidence type="ECO:0000256" key="3">
    <source>
        <dbReference type="ARBA" id="ARBA00022452"/>
    </source>
</evidence>
<gene>
    <name evidence="15" type="ORF">P7228_01315</name>
</gene>
<keyword evidence="3 11" id="KW-1134">Transmembrane beta strand</keyword>
<sequence length="734" mass="79713">MESQAEAGEILVTARRRTETLQETPLSITAFDADALLARGVTDLSGVGDFTPNLVFDQGTGNTGGSTTSQVFIRGIGQADFLFTTEPGVGIYVDGIYYPRSIGSVMDLIDLERVEILRGPQGTLFGKNSVGGAINITTRRPGDEFSGRVRASYGSFNRLEVTGAVDIPIHDGVLLASIAASTKDADGYVKRINDGSTLGDINSSGVRGQLLWNASPNFDLLVAADYTRKRENSIANTLIEVDPSGSLIGLYNALVAPATGDFYDDRYISDDPFKSFGTGFNRSDLDLWGISGTATIHLGAATIKSITAFREQDAVFGADSDHSPIRYFEQSVTDEQEQFSQEFQISGESLGGRLNWVFGTMYFHEKGFDLYDIAFAPGLFDALEAFPPGIIPGLGGAGNPIHPALDFEALVSAQINNDSYSGYGHVSVDLTDRLSVSGGLRYTSDKKDFGSRIDRLAAGVTTHDLAVSDKWTAWTPKASVEFDWSDDLMTYASAARGFKSGGFNGRPTNAFVAQTPFAPEYVWTYEFGFHARTADRRLRLNGAAFHSDYTNLQLLNVTSDPQGGIVAIIENAGKARIRGFELELLAKPIDRVQFDAAVGYLDAEYRELDPGITTITLTDKLVKTPKWSFSVGAEFGTEISSNWEAKFRADYAYRSTVQHVSSNDPLLEQPGYGLLNLRLAVAPTGSDWELSVFGTNLTDKLYIANGLTQRDTLGTTDVSYGRPREWGVAIDARF</sequence>
<keyword evidence="5 11" id="KW-0812">Transmembrane</keyword>
<dbReference type="InterPro" id="IPR039426">
    <property type="entry name" value="TonB-dep_rcpt-like"/>
</dbReference>
<dbReference type="Proteomes" id="UP001215827">
    <property type="component" value="Chromosome"/>
</dbReference>
<evidence type="ECO:0000313" key="16">
    <source>
        <dbReference type="Proteomes" id="UP001215827"/>
    </source>
</evidence>
<evidence type="ECO:0000256" key="1">
    <source>
        <dbReference type="ARBA" id="ARBA00004571"/>
    </source>
</evidence>
<keyword evidence="9 11" id="KW-0472">Membrane</keyword>
<evidence type="ECO:0000256" key="5">
    <source>
        <dbReference type="ARBA" id="ARBA00022692"/>
    </source>
</evidence>
<proteinExistence type="inferred from homology"/>
<evidence type="ECO:0000256" key="11">
    <source>
        <dbReference type="PROSITE-ProRule" id="PRU01360"/>
    </source>
</evidence>
<reference evidence="15 16" key="1">
    <citation type="submission" date="2023-03" db="EMBL/GenBank/DDBJ databases">
        <title>Altererythrobacter sp. CAU 1644 isolated from sand.</title>
        <authorList>
            <person name="Kim W."/>
        </authorList>
    </citation>
    <scope>NUCLEOTIDE SEQUENCE [LARGE SCALE GENOMIC DNA]</scope>
    <source>
        <strain evidence="15 16">CAU 1644</strain>
    </source>
</reference>
<feature type="domain" description="TonB-dependent receptor plug" evidence="14">
    <location>
        <begin position="21"/>
        <end position="133"/>
    </location>
</feature>
<dbReference type="CDD" id="cd01347">
    <property type="entry name" value="ligand_gated_channel"/>
    <property type="match status" value="1"/>
</dbReference>
<evidence type="ECO:0000256" key="9">
    <source>
        <dbReference type="ARBA" id="ARBA00023136"/>
    </source>
</evidence>
<comment type="subcellular location">
    <subcellularLocation>
        <location evidence="1 11">Cell outer membrane</location>
        <topology evidence="1 11">Multi-pass membrane protein</topology>
    </subcellularLocation>
</comment>
<evidence type="ECO:0000256" key="4">
    <source>
        <dbReference type="ARBA" id="ARBA00022496"/>
    </source>
</evidence>
<keyword evidence="16" id="KW-1185">Reference proteome</keyword>
<keyword evidence="15" id="KW-0675">Receptor</keyword>
<dbReference type="PROSITE" id="PS52016">
    <property type="entry name" value="TONB_DEPENDENT_REC_3"/>
    <property type="match status" value="1"/>
</dbReference>
<evidence type="ECO:0000259" key="13">
    <source>
        <dbReference type="Pfam" id="PF00593"/>
    </source>
</evidence>
<keyword evidence="7" id="KW-0406">Ion transport</keyword>
<dbReference type="InterPro" id="IPR000531">
    <property type="entry name" value="Beta-barrel_TonB"/>
</dbReference>
<evidence type="ECO:0000259" key="14">
    <source>
        <dbReference type="Pfam" id="PF07715"/>
    </source>
</evidence>
<evidence type="ECO:0000256" key="2">
    <source>
        <dbReference type="ARBA" id="ARBA00022448"/>
    </source>
</evidence>
<dbReference type="PANTHER" id="PTHR32552:SF81">
    <property type="entry name" value="TONB-DEPENDENT OUTER MEMBRANE RECEPTOR"/>
    <property type="match status" value="1"/>
</dbReference>
<name>A0ABY8FWX3_9SPHN</name>
<keyword evidence="10 11" id="KW-0998">Cell outer membrane</keyword>
<evidence type="ECO:0000256" key="7">
    <source>
        <dbReference type="ARBA" id="ARBA00023065"/>
    </source>
</evidence>
<dbReference type="SUPFAM" id="SSF56935">
    <property type="entry name" value="Porins"/>
    <property type="match status" value="1"/>
</dbReference>
<keyword evidence="2 11" id="KW-0813">Transport</keyword>
<dbReference type="Pfam" id="PF07715">
    <property type="entry name" value="Plug"/>
    <property type="match status" value="1"/>
</dbReference>
<dbReference type="RefSeq" id="WP_278016428.1">
    <property type="nucleotide sequence ID" value="NZ_CP121106.1"/>
</dbReference>
<keyword evidence="8 12" id="KW-0798">TonB box</keyword>
<keyword evidence="4" id="KW-0410">Iron transport</keyword>
<dbReference type="EMBL" id="CP121106">
    <property type="protein sequence ID" value="WFL77736.1"/>
    <property type="molecule type" value="Genomic_DNA"/>
</dbReference>
<evidence type="ECO:0000256" key="10">
    <source>
        <dbReference type="ARBA" id="ARBA00023237"/>
    </source>
</evidence>
<dbReference type="Gene3D" id="2.40.170.20">
    <property type="entry name" value="TonB-dependent receptor, beta-barrel domain"/>
    <property type="match status" value="1"/>
</dbReference>
<organism evidence="15 16">
    <name type="scientific">Altererythrobacter arenosus</name>
    <dbReference type="NCBI Taxonomy" id="3032592"/>
    <lineage>
        <taxon>Bacteria</taxon>
        <taxon>Pseudomonadati</taxon>
        <taxon>Pseudomonadota</taxon>
        <taxon>Alphaproteobacteria</taxon>
        <taxon>Sphingomonadales</taxon>
        <taxon>Erythrobacteraceae</taxon>
        <taxon>Altererythrobacter</taxon>
    </lineage>
</organism>